<dbReference type="EMBL" id="CAJQZP010000287">
    <property type="protein sequence ID" value="CAG4952746.1"/>
    <property type="molecule type" value="Genomic_DNA"/>
</dbReference>
<feature type="compositionally biased region" description="Basic and acidic residues" evidence="1">
    <location>
        <begin position="259"/>
        <end position="277"/>
    </location>
</feature>
<proteinExistence type="predicted"/>
<keyword evidence="3" id="KW-1185">Reference proteome</keyword>
<feature type="region of interest" description="Disordered" evidence="1">
    <location>
        <begin position="131"/>
        <end position="277"/>
    </location>
</feature>
<evidence type="ECO:0000313" key="3">
    <source>
        <dbReference type="Proteomes" id="UP000691718"/>
    </source>
</evidence>
<feature type="compositionally biased region" description="Polar residues" evidence="1">
    <location>
        <begin position="216"/>
        <end position="226"/>
    </location>
</feature>
<gene>
    <name evidence="2" type="ORF">PAPOLLO_LOCUS4701</name>
</gene>
<evidence type="ECO:0000256" key="1">
    <source>
        <dbReference type="SAM" id="MobiDB-lite"/>
    </source>
</evidence>
<name>A0A8S3WCT3_PARAO</name>
<protein>
    <submittedName>
        <fullName evidence="2">(apollo) hypothetical protein</fullName>
    </submittedName>
</protein>
<dbReference type="OrthoDB" id="7492126at2759"/>
<dbReference type="AlphaFoldDB" id="A0A8S3WCT3"/>
<feature type="compositionally biased region" description="Basic and acidic residues" evidence="1">
    <location>
        <begin position="196"/>
        <end position="205"/>
    </location>
</feature>
<evidence type="ECO:0000313" key="2">
    <source>
        <dbReference type="EMBL" id="CAG4952746.1"/>
    </source>
</evidence>
<feature type="compositionally biased region" description="Basic residues" evidence="1">
    <location>
        <begin position="152"/>
        <end position="162"/>
    </location>
</feature>
<sequence>MTINSVIFCNPPGTLSVFFPQRILSGKTNIDEFIDKLLQSDKFDELANKIAEKAVDKIKNLQYFNLSNKKKAKDSLISRIFEEKNDSIEDDIVTSKPKGNMIALVTHEPSPFGNLSLKYKHFFKKKSYGSETEQKYSKEIKNKEKTVTNKSNNKKGMKKKKLRTVENKDNKDENMSSSSESQSLKRKSVGKNATKTKPERDKKINSDSTEGDEDNNNGSSRAVPSKSSHEVHYKSVRGNNSTSMPINASNDKNITESSEDTRKTDISRNETDDRASVKKTDVALNENNTQSKRTLRTGNSRIYVLESSSEYDGYREDIYDTLLL</sequence>
<comment type="caution">
    <text evidence="2">The sequence shown here is derived from an EMBL/GenBank/DDBJ whole genome shotgun (WGS) entry which is preliminary data.</text>
</comment>
<feature type="compositionally biased region" description="Polar residues" evidence="1">
    <location>
        <begin position="237"/>
        <end position="256"/>
    </location>
</feature>
<accession>A0A8S3WCT3</accession>
<dbReference type="Proteomes" id="UP000691718">
    <property type="component" value="Unassembled WGS sequence"/>
</dbReference>
<organism evidence="2 3">
    <name type="scientific">Parnassius apollo</name>
    <name type="common">Apollo butterfly</name>
    <name type="synonym">Papilio apollo</name>
    <dbReference type="NCBI Taxonomy" id="110799"/>
    <lineage>
        <taxon>Eukaryota</taxon>
        <taxon>Metazoa</taxon>
        <taxon>Ecdysozoa</taxon>
        <taxon>Arthropoda</taxon>
        <taxon>Hexapoda</taxon>
        <taxon>Insecta</taxon>
        <taxon>Pterygota</taxon>
        <taxon>Neoptera</taxon>
        <taxon>Endopterygota</taxon>
        <taxon>Lepidoptera</taxon>
        <taxon>Glossata</taxon>
        <taxon>Ditrysia</taxon>
        <taxon>Papilionoidea</taxon>
        <taxon>Papilionidae</taxon>
        <taxon>Parnassiinae</taxon>
        <taxon>Parnassini</taxon>
        <taxon>Parnassius</taxon>
        <taxon>Parnassius</taxon>
    </lineage>
</organism>
<reference evidence="2" key="1">
    <citation type="submission" date="2021-04" db="EMBL/GenBank/DDBJ databases">
        <authorList>
            <person name="Tunstrom K."/>
        </authorList>
    </citation>
    <scope>NUCLEOTIDE SEQUENCE</scope>
</reference>
<feature type="compositionally biased region" description="Basic and acidic residues" evidence="1">
    <location>
        <begin position="163"/>
        <end position="174"/>
    </location>
</feature>
<feature type="compositionally biased region" description="Basic and acidic residues" evidence="1">
    <location>
        <begin position="132"/>
        <end position="147"/>
    </location>
</feature>